<proteinExistence type="predicted"/>
<keyword evidence="2" id="KW-1185">Reference proteome</keyword>
<dbReference type="Proteomes" id="UP001595637">
    <property type="component" value="Unassembled WGS sequence"/>
</dbReference>
<gene>
    <name evidence="1" type="ORF">ACFOEO_02820</name>
</gene>
<accession>A0ABV7N375</accession>
<organism evidence="1 2">
    <name type="scientific">Salinicoccus sesuvii</name>
    <dbReference type="NCBI Taxonomy" id="868281"/>
    <lineage>
        <taxon>Bacteria</taxon>
        <taxon>Bacillati</taxon>
        <taxon>Bacillota</taxon>
        <taxon>Bacilli</taxon>
        <taxon>Bacillales</taxon>
        <taxon>Staphylococcaceae</taxon>
        <taxon>Salinicoccus</taxon>
    </lineage>
</organism>
<comment type="caution">
    <text evidence="1">The sequence shown here is derived from an EMBL/GenBank/DDBJ whole genome shotgun (WGS) entry which is preliminary data.</text>
</comment>
<dbReference type="RefSeq" id="WP_380651570.1">
    <property type="nucleotide sequence ID" value="NZ_JBHRVQ010000001.1"/>
</dbReference>
<evidence type="ECO:0000313" key="2">
    <source>
        <dbReference type="Proteomes" id="UP001595637"/>
    </source>
</evidence>
<name>A0ABV7N375_9STAP</name>
<dbReference type="SUPFAM" id="SSF52540">
    <property type="entry name" value="P-loop containing nucleoside triphosphate hydrolases"/>
    <property type="match status" value="1"/>
</dbReference>
<dbReference type="Gene3D" id="3.40.50.300">
    <property type="entry name" value="P-loop containing nucleotide triphosphate hydrolases"/>
    <property type="match status" value="1"/>
</dbReference>
<dbReference type="InterPro" id="IPR027417">
    <property type="entry name" value="P-loop_NTPase"/>
</dbReference>
<dbReference type="EMBL" id="JBHRVQ010000001">
    <property type="protein sequence ID" value="MFC3387531.1"/>
    <property type="molecule type" value="Genomic_DNA"/>
</dbReference>
<evidence type="ECO:0008006" key="3">
    <source>
        <dbReference type="Google" id="ProtNLM"/>
    </source>
</evidence>
<reference evidence="2" key="1">
    <citation type="journal article" date="2019" name="Int. J. Syst. Evol. Microbiol.">
        <title>The Global Catalogue of Microorganisms (GCM) 10K type strain sequencing project: providing services to taxonomists for standard genome sequencing and annotation.</title>
        <authorList>
            <consortium name="The Broad Institute Genomics Platform"/>
            <consortium name="The Broad Institute Genome Sequencing Center for Infectious Disease"/>
            <person name="Wu L."/>
            <person name="Ma J."/>
        </authorList>
    </citation>
    <scope>NUCLEOTIDE SEQUENCE [LARGE SCALE GENOMIC DNA]</scope>
    <source>
        <strain evidence="2">CCM 7756</strain>
    </source>
</reference>
<sequence length="1082" mass="127125">MKPARNSIIGYSYQKIMAFLLLAKMDVERLIGKIEIEADVNHQFDDLVVYTDQGKIYCQMKDFQGIKLSDIKFIGTDIVIKDKKHKLSDGTNILFIKDIDLEPNNEILNFQSHMINGVHIISISREEARSQITTLYEIDFIRMSIMENYFERKFDERVLSILLEELPPIKIFSTQLMDQTIDIQKLELKTTSLLMIEGKPGVGKSHLVNQLENQDNKLLYRFWISNQDTDYRERLEYKNFIADLIKSIFRNYVNKTEEEIIDKLLERNLTLVIDGLDHVENYNLCELELFINFFNKVAERSKVIILSRPLKTQLEWEKIKLQNWNFEQTYKYLNIQFHISSYNIIEEIYKITQGYPIIVNFIGNYYLNHKQLPMIEELGDLNDFYKSITKNLSVRSALSVFLSSNSYFMYSEFDHLLDGIASAMIKDFISDHPYLFEIKLNRISLIHDSLNTFLRSDIKYHDSHSRMITEKVYKSILSGEKRYISRFSYFNLSEEQNKEVINHYADINFFSKWIKGCIDIEAVQTFYYQLRKSLENLNPSSLNVYQYYDFALIQNILSRDHISNLHGFLYVYTNSLIENGYSEEDITSSGYLFSMLYFLKEGDFKPLETVASDGLYDTESFYESLILDINQEVEYFKISEVPLDLEESVNYINDENTELSAKSTIQDISMSIYIHGTDIREFQQWKSVVKNLVDKQDEESAITFFGNVLTNVNMSEFWARSIVKHIIYKLKSLGITKSNNEFLNMSFPEFINENSEAGSYNLQSLILDYLRLALKTRNEVDINAIYKYFICYYERKDYSVINIDRALITFREYECISLSESVEIINLFQQKSEKGIRHLLNSYIQKLSVEDFIIFIQEFSIKNFNIDLFTLPSSFINVVPESIVVEAFFEMLRRHSYSKKIDFFHVNNLLSSIYSEKVFDALLYHNFIISVDESVKLDRTIAELYGDIIEFSVSRSYGEHKNRSEENLESKIIMENDIEYAKDLNLAPIEIAKYTDGNYSSFSSLRLYENHNTKDLTEQSTAILHAAITSRIKTINQFSNLFFLVGNVPDFLVNYIDEEVSEQILFESFINFIKLSYIDKES</sequence>
<protein>
    <recommendedName>
        <fullName evidence="3">NACHT domain-containing protein</fullName>
    </recommendedName>
</protein>
<evidence type="ECO:0000313" key="1">
    <source>
        <dbReference type="EMBL" id="MFC3387531.1"/>
    </source>
</evidence>